<accession>A0A6B0UL32</accession>
<dbReference type="AlphaFoldDB" id="A0A6B0UL32"/>
<evidence type="ECO:0000313" key="1">
    <source>
        <dbReference type="EMBL" id="MXU90467.1"/>
    </source>
</evidence>
<reference evidence="1" key="1">
    <citation type="submission" date="2019-12" db="EMBL/GenBank/DDBJ databases">
        <title>An insight into the sialome of adult female Ixodes ricinus ticks feeding for 6 days.</title>
        <authorList>
            <person name="Perner J."/>
            <person name="Ribeiro J.M.C."/>
        </authorList>
    </citation>
    <scope>NUCLEOTIDE SEQUENCE</scope>
    <source>
        <strain evidence="1">Semi-engorged</strain>
        <tissue evidence="1">Salivary glands</tissue>
    </source>
</reference>
<protein>
    <submittedName>
        <fullName evidence="1">Putative secreted protein</fullName>
    </submittedName>
</protein>
<name>A0A6B0UL32_IXORI</name>
<sequence length="115" mass="12285">MPAELFPLPAAARAAKFCTTMGLIPGLFARFASAARLCKFAQLRSVELLPELGRANALVTPCPVRPWSPREFNPVLELFADAWAAARAASCCCTFRDPRPLLSCGILAKPGNAPA</sequence>
<proteinExistence type="predicted"/>
<organism evidence="1">
    <name type="scientific">Ixodes ricinus</name>
    <name type="common">Common tick</name>
    <name type="synonym">Acarus ricinus</name>
    <dbReference type="NCBI Taxonomy" id="34613"/>
    <lineage>
        <taxon>Eukaryota</taxon>
        <taxon>Metazoa</taxon>
        <taxon>Ecdysozoa</taxon>
        <taxon>Arthropoda</taxon>
        <taxon>Chelicerata</taxon>
        <taxon>Arachnida</taxon>
        <taxon>Acari</taxon>
        <taxon>Parasitiformes</taxon>
        <taxon>Ixodida</taxon>
        <taxon>Ixodoidea</taxon>
        <taxon>Ixodidae</taxon>
        <taxon>Ixodinae</taxon>
        <taxon>Ixodes</taxon>
    </lineage>
</organism>
<dbReference type="EMBL" id="GIFC01008384">
    <property type="protein sequence ID" value="MXU90467.1"/>
    <property type="molecule type" value="Transcribed_RNA"/>
</dbReference>